<evidence type="ECO:0008006" key="4">
    <source>
        <dbReference type="Google" id="ProtNLM"/>
    </source>
</evidence>
<comment type="caution">
    <text evidence="2">The sequence shown here is derived from an EMBL/GenBank/DDBJ whole genome shotgun (WGS) entry which is preliminary data.</text>
</comment>
<dbReference type="Proteomes" id="UP001147747">
    <property type="component" value="Unassembled WGS sequence"/>
</dbReference>
<evidence type="ECO:0000313" key="3">
    <source>
        <dbReference type="Proteomes" id="UP001147747"/>
    </source>
</evidence>
<reference evidence="2" key="2">
    <citation type="journal article" date="2023" name="IMA Fungus">
        <title>Comparative genomic study of the Penicillium genus elucidates a diverse pangenome and 15 lateral gene transfer events.</title>
        <authorList>
            <person name="Petersen C."/>
            <person name="Sorensen T."/>
            <person name="Nielsen M.R."/>
            <person name="Sondergaard T.E."/>
            <person name="Sorensen J.L."/>
            <person name="Fitzpatrick D.A."/>
            <person name="Frisvad J.C."/>
            <person name="Nielsen K.L."/>
        </authorList>
    </citation>
    <scope>NUCLEOTIDE SEQUENCE</scope>
    <source>
        <strain evidence="2">IBT 29677</strain>
    </source>
</reference>
<protein>
    <recommendedName>
        <fullName evidence="4">NADP-dependent oxidoreductase domain-containing protein</fullName>
    </recommendedName>
</protein>
<dbReference type="InterPro" id="IPR036812">
    <property type="entry name" value="NAD(P)_OxRdtase_dom_sf"/>
</dbReference>
<feature type="region of interest" description="Disordered" evidence="1">
    <location>
        <begin position="1"/>
        <end position="32"/>
    </location>
</feature>
<dbReference type="EMBL" id="JAPZBU010000001">
    <property type="protein sequence ID" value="KAJ5414949.1"/>
    <property type="molecule type" value="Genomic_DNA"/>
</dbReference>
<dbReference type="SUPFAM" id="SSF51430">
    <property type="entry name" value="NAD(P)-linked oxidoreductase"/>
    <property type="match status" value="1"/>
</dbReference>
<name>A0A9X0BFB3_9EURO</name>
<reference evidence="2" key="1">
    <citation type="submission" date="2022-12" db="EMBL/GenBank/DDBJ databases">
        <authorList>
            <person name="Petersen C."/>
        </authorList>
    </citation>
    <scope>NUCLEOTIDE SEQUENCE</scope>
    <source>
        <strain evidence="2">IBT 29677</strain>
    </source>
</reference>
<dbReference type="RefSeq" id="XP_056494795.1">
    <property type="nucleotide sequence ID" value="XM_056624694.1"/>
</dbReference>
<dbReference type="Gene3D" id="3.20.20.100">
    <property type="entry name" value="NADP-dependent oxidoreductase domain"/>
    <property type="match status" value="1"/>
</dbReference>
<dbReference type="AlphaFoldDB" id="A0A9X0BFB3"/>
<evidence type="ECO:0000256" key="1">
    <source>
        <dbReference type="SAM" id="MobiDB-lite"/>
    </source>
</evidence>
<accession>A0A9X0BFB3</accession>
<evidence type="ECO:0000313" key="2">
    <source>
        <dbReference type="EMBL" id="KAJ5414949.1"/>
    </source>
</evidence>
<dbReference type="OrthoDB" id="48988at2759"/>
<sequence length="91" mass="10079">MKDSGGLTPGNSTEEKVITGAESLRKPPTYGQKENLEGINQLYWAGKFKSFGISNFPADKVETVIQLAKQKRFVYPESTKETTILSPGSRR</sequence>
<proteinExistence type="predicted"/>
<gene>
    <name evidence="2" type="ORF">N7509_000047</name>
</gene>
<keyword evidence="3" id="KW-1185">Reference proteome</keyword>
<dbReference type="GeneID" id="81363674"/>
<organism evidence="2 3">
    <name type="scientific">Penicillium cosmopolitanum</name>
    <dbReference type="NCBI Taxonomy" id="1131564"/>
    <lineage>
        <taxon>Eukaryota</taxon>
        <taxon>Fungi</taxon>
        <taxon>Dikarya</taxon>
        <taxon>Ascomycota</taxon>
        <taxon>Pezizomycotina</taxon>
        <taxon>Eurotiomycetes</taxon>
        <taxon>Eurotiomycetidae</taxon>
        <taxon>Eurotiales</taxon>
        <taxon>Aspergillaceae</taxon>
        <taxon>Penicillium</taxon>
    </lineage>
</organism>